<dbReference type="SUPFAM" id="SSF52058">
    <property type="entry name" value="L domain-like"/>
    <property type="match status" value="1"/>
</dbReference>
<dbReference type="Proteomes" id="UP000023152">
    <property type="component" value="Unassembled WGS sequence"/>
</dbReference>
<evidence type="ECO:0000313" key="5">
    <source>
        <dbReference type="Proteomes" id="UP000023152"/>
    </source>
</evidence>
<reference evidence="4 5" key="1">
    <citation type="journal article" date="2013" name="Curr. Biol.">
        <title>The Genome of the Foraminiferan Reticulomyxa filosa.</title>
        <authorList>
            <person name="Glockner G."/>
            <person name="Hulsmann N."/>
            <person name="Schleicher M."/>
            <person name="Noegel A.A."/>
            <person name="Eichinger L."/>
            <person name="Gallinger C."/>
            <person name="Pawlowski J."/>
            <person name="Sierra R."/>
            <person name="Euteneuer U."/>
            <person name="Pillet L."/>
            <person name="Moustafa A."/>
            <person name="Platzer M."/>
            <person name="Groth M."/>
            <person name="Szafranski K."/>
            <person name="Schliwa M."/>
        </authorList>
    </citation>
    <scope>NUCLEOTIDE SEQUENCE [LARGE SCALE GENOMIC DNA]</scope>
</reference>
<evidence type="ECO:0000313" key="4">
    <source>
        <dbReference type="EMBL" id="ETO35818.1"/>
    </source>
</evidence>
<sequence length="404" mass="45627">MTSQFFQLASINKCKWNKDVSKFCKFPEQTSTSFFLFNLDYSKFVDHLVKRPKKVQDLKRPKVEPAEKQMKSSFAQATMAFVHWWNLSLLLKRNIDLCTKLLLITIILLQSCFECGKALTELEMDALGKLYNSTNGANWKVTWDIDWNNFYQNNWCTFYGVMCSDPFAPVYVQALSLSNNSLNGTLPSELGNLDKLMTLELAFNQLHGTIPSELGNLGLLVGLQLQYNSMQGSIPAELGYAYLSLGNNKLNGTIPKELSTCVQIYALLANDNQLSGSLPAELSELKLLQQLELENNFLEGTIPEEYGDLLQLQWLTVGNNMLEGTIPLVLYQNCRTMATFQVQNNRFHGTIPPDINQWGLLNQLDMSRNFFSGTIPPEIASFPLLDVLLLSHNQLNGTLPPELL</sequence>
<comment type="caution">
    <text evidence="4">The sequence shown here is derived from an EMBL/GenBank/DDBJ whole genome shotgun (WGS) entry which is preliminary data.</text>
</comment>
<evidence type="ECO:0000256" key="1">
    <source>
        <dbReference type="ARBA" id="ARBA00022614"/>
    </source>
</evidence>
<dbReference type="InterPro" id="IPR032675">
    <property type="entry name" value="LRR_dom_sf"/>
</dbReference>
<organism evidence="4 5">
    <name type="scientific">Reticulomyxa filosa</name>
    <dbReference type="NCBI Taxonomy" id="46433"/>
    <lineage>
        <taxon>Eukaryota</taxon>
        <taxon>Sar</taxon>
        <taxon>Rhizaria</taxon>
        <taxon>Retaria</taxon>
        <taxon>Foraminifera</taxon>
        <taxon>Monothalamids</taxon>
        <taxon>Reticulomyxidae</taxon>
        <taxon>Reticulomyxa</taxon>
    </lineage>
</organism>
<dbReference type="PANTHER" id="PTHR48004:SF59">
    <property type="entry name" value="LEUCINE-RICH REPEAT-CONTAINING N-TERMINAL PLANT-TYPE DOMAIN-CONTAINING PROTEIN"/>
    <property type="match status" value="1"/>
</dbReference>
<proteinExistence type="predicted"/>
<dbReference type="InterPro" id="IPR001611">
    <property type="entry name" value="Leu-rich_rpt"/>
</dbReference>
<dbReference type="Gene3D" id="3.80.10.10">
    <property type="entry name" value="Ribonuclease Inhibitor"/>
    <property type="match status" value="3"/>
</dbReference>
<dbReference type="PANTHER" id="PTHR48004">
    <property type="entry name" value="OS01G0149700 PROTEIN"/>
    <property type="match status" value="1"/>
</dbReference>
<keyword evidence="5" id="KW-1185">Reference proteome</keyword>
<accession>X6PCI5</accession>
<keyword evidence="2" id="KW-0677">Repeat</keyword>
<keyword evidence="1" id="KW-0433">Leucine-rich repeat</keyword>
<name>X6PCI5_RETFI</name>
<dbReference type="InterPro" id="IPR052941">
    <property type="entry name" value="StomDev_PlantInt_Reg"/>
</dbReference>
<dbReference type="Pfam" id="PF00560">
    <property type="entry name" value="LRR_1"/>
    <property type="match status" value="4"/>
</dbReference>
<dbReference type="EMBL" id="ASPP01001252">
    <property type="protein sequence ID" value="ETO35818.1"/>
    <property type="molecule type" value="Genomic_DNA"/>
</dbReference>
<protein>
    <recommendedName>
        <fullName evidence="6">Leucine-rich repeat-containing N-terminal plant-type domain-containing protein</fullName>
    </recommendedName>
</protein>
<evidence type="ECO:0000256" key="3">
    <source>
        <dbReference type="ARBA" id="ARBA00023136"/>
    </source>
</evidence>
<gene>
    <name evidence="4" type="ORF">RFI_01244</name>
</gene>
<dbReference type="AlphaFoldDB" id="X6PCI5"/>
<evidence type="ECO:0000256" key="2">
    <source>
        <dbReference type="ARBA" id="ARBA00022737"/>
    </source>
</evidence>
<evidence type="ECO:0008006" key="6">
    <source>
        <dbReference type="Google" id="ProtNLM"/>
    </source>
</evidence>
<keyword evidence="3" id="KW-0472">Membrane</keyword>
<dbReference type="FunFam" id="3.80.10.10:FF:000095">
    <property type="entry name" value="LRR receptor-like serine/threonine-protein kinase GSO1"/>
    <property type="match status" value="1"/>
</dbReference>
<dbReference type="OrthoDB" id="442066at2759"/>
<dbReference type="FunFam" id="3.80.10.10:FF:000041">
    <property type="entry name" value="LRR receptor-like serine/threonine-protein kinase ERECTA"/>
    <property type="match status" value="1"/>
</dbReference>